<dbReference type="EnsemblMetazoa" id="tetur24g01350.1">
    <property type="protein sequence ID" value="tetur24g01350.1"/>
    <property type="gene ID" value="tetur24g01350"/>
</dbReference>
<name>T1KWE5_TETUR</name>
<evidence type="ECO:0000256" key="1">
    <source>
        <dbReference type="SAM" id="MobiDB-lite"/>
    </source>
</evidence>
<dbReference type="EMBL" id="CAEY01000641">
    <property type="status" value="NOT_ANNOTATED_CDS"/>
    <property type="molecule type" value="Genomic_DNA"/>
</dbReference>
<dbReference type="AlphaFoldDB" id="T1KWE5"/>
<sequence>MFIRIDSVQVIECGDEVADVNGYEIKSDRICVPVVVVVNKTYMKITVALSVLTIAALIACTFIVIKIKRNKRQAQTETAVASSMNGSQYDQGQRGQHVRDLGNPPPMGSAEAEFQNDFIQVFPMHHLEPCPEKNMTALIMQ</sequence>
<keyword evidence="4" id="KW-1185">Reference proteome</keyword>
<reference evidence="3" key="2">
    <citation type="submission" date="2015-06" db="UniProtKB">
        <authorList>
            <consortium name="EnsemblMetazoa"/>
        </authorList>
    </citation>
    <scope>IDENTIFICATION</scope>
</reference>
<organism evidence="3 4">
    <name type="scientific">Tetranychus urticae</name>
    <name type="common">Two-spotted spider mite</name>
    <dbReference type="NCBI Taxonomy" id="32264"/>
    <lineage>
        <taxon>Eukaryota</taxon>
        <taxon>Metazoa</taxon>
        <taxon>Ecdysozoa</taxon>
        <taxon>Arthropoda</taxon>
        <taxon>Chelicerata</taxon>
        <taxon>Arachnida</taxon>
        <taxon>Acari</taxon>
        <taxon>Acariformes</taxon>
        <taxon>Trombidiformes</taxon>
        <taxon>Prostigmata</taxon>
        <taxon>Eleutherengona</taxon>
        <taxon>Raphignathae</taxon>
        <taxon>Tetranychoidea</taxon>
        <taxon>Tetranychidae</taxon>
        <taxon>Tetranychus</taxon>
    </lineage>
</organism>
<evidence type="ECO:0000256" key="2">
    <source>
        <dbReference type="SAM" id="Phobius"/>
    </source>
</evidence>
<evidence type="ECO:0000313" key="3">
    <source>
        <dbReference type="EnsemblMetazoa" id="tetur24g01350.1"/>
    </source>
</evidence>
<feature type="region of interest" description="Disordered" evidence="1">
    <location>
        <begin position="78"/>
        <end position="107"/>
    </location>
</feature>
<feature type="transmembrane region" description="Helical" evidence="2">
    <location>
        <begin position="45"/>
        <end position="65"/>
    </location>
</feature>
<protein>
    <submittedName>
        <fullName evidence="3">Uncharacterized protein</fullName>
    </submittedName>
</protein>
<keyword evidence="2" id="KW-0472">Membrane</keyword>
<proteinExistence type="predicted"/>
<accession>T1KWE5</accession>
<feature type="compositionally biased region" description="Polar residues" evidence="1">
    <location>
        <begin position="78"/>
        <end position="94"/>
    </location>
</feature>
<keyword evidence="2" id="KW-0812">Transmembrane</keyword>
<dbReference type="HOGENOM" id="CLU_1827780_0_0_1"/>
<evidence type="ECO:0000313" key="4">
    <source>
        <dbReference type="Proteomes" id="UP000015104"/>
    </source>
</evidence>
<dbReference type="Proteomes" id="UP000015104">
    <property type="component" value="Unassembled WGS sequence"/>
</dbReference>
<reference evidence="4" key="1">
    <citation type="submission" date="2011-08" db="EMBL/GenBank/DDBJ databases">
        <authorList>
            <person name="Rombauts S."/>
        </authorList>
    </citation>
    <scope>NUCLEOTIDE SEQUENCE</scope>
    <source>
        <strain evidence="4">London</strain>
    </source>
</reference>
<keyword evidence="2" id="KW-1133">Transmembrane helix</keyword>